<name>A0A507EY14_9FUNG</name>
<dbReference type="InterPro" id="IPR027417">
    <property type="entry name" value="P-loop_NTPase"/>
</dbReference>
<dbReference type="InterPro" id="IPR009000">
    <property type="entry name" value="Transl_B-barrel_sf"/>
</dbReference>
<evidence type="ECO:0000256" key="10">
    <source>
        <dbReference type="ARBA" id="ARBA00049117"/>
    </source>
</evidence>
<dbReference type="FunFam" id="3.30.230.10:FF:000006">
    <property type="entry name" value="Translation elongation factor 2"/>
    <property type="match status" value="1"/>
</dbReference>
<dbReference type="SMART" id="SM00889">
    <property type="entry name" value="EFG_IV"/>
    <property type="match status" value="1"/>
</dbReference>
<dbReference type="OrthoDB" id="2110482at2759"/>
<dbReference type="InterPro" id="IPR000795">
    <property type="entry name" value="T_Tr_GTP-bd_dom"/>
</dbReference>
<dbReference type="EMBL" id="QEAP01000339">
    <property type="protein sequence ID" value="TPX68811.1"/>
    <property type="molecule type" value="Genomic_DNA"/>
</dbReference>
<dbReference type="GO" id="GO:0005525">
    <property type="term" value="F:GTP binding"/>
    <property type="evidence" value="ECO:0007669"/>
    <property type="project" value="UniProtKB-KW"/>
</dbReference>
<proteinExistence type="predicted"/>
<dbReference type="SMART" id="SM00838">
    <property type="entry name" value="EFG_C"/>
    <property type="match status" value="1"/>
</dbReference>
<comment type="caution">
    <text evidence="12">The sequence shown here is derived from an EMBL/GenBank/DDBJ whole genome shotgun (WGS) entry which is preliminary data.</text>
</comment>
<evidence type="ECO:0000256" key="3">
    <source>
        <dbReference type="ARBA" id="ARBA00022490"/>
    </source>
</evidence>
<dbReference type="Pfam" id="PF14492">
    <property type="entry name" value="EFG_III"/>
    <property type="match status" value="1"/>
</dbReference>
<evidence type="ECO:0000256" key="8">
    <source>
        <dbReference type="ARBA" id="ARBA00023134"/>
    </source>
</evidence>
<evidence type="ECO:0000313" key="12">
    <source>
        <dbReference type="EMBL" id="TPX68811.1"/>
    </source>
</evidence>
<dbReference type="SUPFAM" id="SSF54211">
    <property type="entry name" value="Ribosomal protein S5 domain 2-like"/>
    <property type="match status" value="1"/>
</dbReference>
<dbReference type="InterPro" id="IPR041095">
    <property type="entry name" value="EFG_II"/>
</dbReference>
<dbReference type="FunFam" id="2.40.30.10:FF:000010">
    <property type="entry name" value="Translation elongation factor 2"/>
    <property type="match status" value="1"/>
</dbReference>
<dbReference type="CDD" id="cd04096">
    <property type="entry name" value="eEF2_snRNP_like_C"/>
    <property type="match status" value="1"/>
</dbReference>
<dbReference type="InterPro" id="IPR035647">
    <property type="entry name" value="EFG_III/V"/>
</dbReference>
<comment type="function">
    <text evidence="9">Catalyzes the GTP-dependent ribosomal translocation step during translation elongation. During this step, the ribosome changes from the pre-translocational (PRE) to the post-translocational (POST) state as the newly formed A-site-bound peptidyl-tRNA and P-site-bound deacylated tRNA move to the P and E sites, respectively. Catalyzes the coordinated movement of the two tRNA molecules, the mRNA and conformational changes in the ribosome.</text>
</comment>
<keyword evidence="6" id="KW-0378">Hydrolase</keyword>
<dbReference type="Pfam" id="PF03144">
    <property type="entry name" value="GTP_EFTU_D2"/>
    <property type="match status" value="1"/>
</dbReference>
<dbReference type="Gene3D" id="3.30.70.240">
    <property type="match status" value="1"/>
</dbReference>
<dbReference type="GO" id="GO:0005829">
    <property type="term" value="C:cytosol"/>
    <property type="evidence" value="ECO:0007669"/>
    <property type="project" value="TreeGrafter"/>
</dbReference>
<evidence type="ECO:0000259" key="11">
    <source>
        <dbReference type="PROSITE" id="PS51722"/>
    </source>
</evidence>
<dbReference type="CDD" id="cd01681">
    <property type="entry name" value="aeEF2_snRNP_like_IV"/>
    <property type="match status" value="1"/>
</dbReference>
<comment type="catalytic activity">
    <reaction evidence="10">
        <text>GTP + H2O = GDP + phosphate + H(+)</text>
        <dbReference type="Rhea" id="RHEA:19669"/>
        <dbReference type="ChEBI" id="CHEBI:15377"/>
        <dbReference type="ChEBI" id="CHEBI:15378"/>
        <dbReference type="ChEBI" id="CHEBI:37565"/>
        <dbReference type="ChEBI" id="CHEBI:43474"/>
        <dbReference type="ChEBI" id="CHEBI:58189"/>
    </reaction>
    <physiologicalReaction direction="left-to-right" evidence="10">
        <dbReference type="Rhea" id="RHEA:19670"/>
    </physiologicalReaction>
</comment>
<dbReference type="PRINTS" id="PR00315">
    <property type="entry name" value="ELONGATNFCT"/>
</dbReference>
<dbReference type="Proteomes" id="UP000320333">
    <property type="component" value="Unassembled WGS sequence"/>
</dbReference>
<dbReference type="PROSITE" id="PS51722">
    <property type="entry name" value="G_TR_2"/>
    <property type="match status" value="1"/>
</dbReference>
<dbReference type="Gene3D" id="2.40.30.10">
    <property type="entry name" value="Translation factors"/>
    <property type="match status" value="1"/>
</dbReference>
<evidence type="ECO:0000256" key="5">
    <source>
        <dbReference type="ARBA" id="ARBA00022768"/>
    </source>
</evidence>
<keyword evidence="13" id="KW-1185">Reference proteome</keyword>
<dbReference type="FunFam" id="3.90.1430.10:FF:000003">
    <property type="entry name" value="Elongation factor 2"/>
    <property type="match status" value="1"/>
</dbReference>
<dbReference type="Pfam" id="PF00009">
    <property type="entry name" value="GTP_EFTU"/>
    <property type="match status" value="1"/>
</dbReference>
<keyword evidence="8" id="KW-0342">GTP-binding</keyword>
<dbReference type="GO" id="GO:0003746">
    <property type="term" value="F:translation elongation factor activity"/>
    <property type="evidence" value="ECO:0007669"/>
    <property type="project" value="UniProtKB-KW"/>
</dbReference>
<dbReference type="Gene3D" id="3.30.70.870">
    <property type="entry name" value="Elongation Factor G (Translational Gtpase), domain 3"/>
    <property type="match status" value="1"/>
</dbReference>
<keyword evidence="7" id="KW-0648">Protein biosynthesis</keyword>
<dbReference type="PANTHER" id="PTHR42908">
    <property type="entry name" value="TRANSLATION ELONGATION FACTOR-RELATED"/>
    <property type="match status" value="1"/>
</dbReference>
<dbReference type="SUPFAM" id="SSF50447">
    <property type="entry name" value="Translation proteins"/>
    <property type="match status" value="1"/>
</dbReference>
<evidence type="ECO:0000256" key="6">
    <source>
        <dbReference type="ARBA" id="ARBA00022801"/>
    </source>
</evidence>
<dbReference type="InterPro" id="IPR005517">
    <property type="entry name" value="Transl_elong_EFG/EF2_IV"/>
</dbReference>
<gene>
    <name evidence="12" type="ORF">CcCBS67573_g07050</name>
</gene>
<dbReference type="PANTHER" id="PTHR42908:SF10">
    <property type="entry name" value="EUKARYOTIC TRANSLATION ELONGATION FACTOR 2"/>
    <property type="match status" value="1"/>
</dbReference>
<dbReference type="CDD" id="cd16261">
    <property type="entry name" value="EF2_snRNP_III"/>
    <property type="match status" value="1"/>
</dbReference>
<dbReference type="GO" id="GO:0003924">
    <property type="term" value="F:GTPase activity"/>
    <property type="evidence" value="ECO:0007669"/>
    <property type="project" value="InterPro"/>
</dbReference>
<dbReference type="FunFam" id="3.40.50.300:FF:000058">
    <property type="entry name" value="Translation elongation factor 2"/>
    <property type="match status" value="1"/>
</dbReference>
<dbReference type="SUPFAM" id="SSF54980">
    <property type="entry name" value="EF-G C-terminal domain-like"/>
    <property type="match status" value="2"/>
</dbReference>
<protein>
    <recommendedName>
        <fullName evidence="2">Elongation factor 2</fullName>
    </recommendedName>
</protein>
<evidence type="ECO:0000313" key="13">
    <source>
        <dbReference type="Proteomes" id="UP000320333"/>
    </source>
</evidence>
<dbReference type="Gene3D" id="3.30.230.10">
    <property type="match status" value="1"/>
</dbReference>
<dbReference type="InterPro" id="IPR005225">
    <property type="entry name" value="Small_GTP-bd"/>
</dbReference>
<accession>A0A507EY14</accession>
<dbReference type="FunFam" id="3.30.70.240:FF:000003">
    <property type="entry name" value="Translation elongation factor 2"/>
    <property type="match status" value="1"/>
</dbReference>
<dbReference type="Pfam" id="PF00679">
    <property type="entry name" value="EFG_C"/>
    <property type="match status" value="1"/>
</dbReference>
<organism evidence="12 13">
    <name type="scientific">Chytriomyces confervae</name>
    <dbReference type="NCBI Taxonomy" id="246404"/>
    <lineage>
        <taxon>Eukaryota</taxon>
        <taxon>Fungi</taxon>
        <taxon>Fungi incertae sedis</taxon>
        <taxon>Chytridiomycota</taxon>
        <taxon>Chytridiomycota incertae sedis</taxon>
        <taxon>Chytridiomycetes</taxon>
        <taxon>Chytridiales</taxon>
        <taxon>Chytriomycetaceae</taxon>
        <taxon>Chytriomyces</taxon>
    </lineage>
</organism>
<dbReference type="NCBIfam" id="TIGR00231">
    <property type="entry name" value="small_GTP"/>
    <property type="match status" value="1"/>
</dbReference>
<dbReference type="GO" id="GO:0043022">
    <property type="term" value="F:ribosome binding"/>
    <property type="evidence" value="ECO:0007669"/>
    <property type="project" value="TreeGrafter"/>
</dbReference>
<evidence type="ECO:0000256" key="1">
    <source>
        <dbReference type="ARBA" id="ARBA00004496"/>
    </source>
</evidence>
<feature type="domain" description="Tr-type G" evidence="11">
    <location>
        <begin position="68"/>
        <end position="288"/>
    </location>
</feature>
<dbReference type="Gene3D" id="3.90.1430.10">
    <property type="entry name" value="Yeast translation eEF2 (G' domain)"/>
    <property type="match status" value="1"/>
</dbReference>
<dbReference type="GO" id="GO:1990904">
    <property type="term" value="C:ribonucleoprotein complex"/>
    <property type="evidence" value="ECO:0007669"/>
    <property type="project" value="TreeGrafter"/>
</dbReference>
<dbReference type="FunFam" id="3.30.70.870:FF:000002">
    <property type="entry name" value="Translation elongation factor 2"/>
    <property type="match status" value="1"/>
</dbReference>
<reference evidence="12 13" key="1">
    <citation type="journal article" date="2019" name="Sci. Rep.">
        <title>Comparative genomics of chytrid fungi reveal insights into the obligate biotrophic and pathogenic lifestyle of Synchytrium endobioticum.</title>
        <authorList>
            <person name="van de Vossenberg B.T.L.H."/>
            <person name="Warris S."/>
            <person name="Nguyen H.D.T."/>
            <person name="van Gent-Pelzer M.P.E."/>
            <person name="Joly D.L."/>
            <person name="van de Geest H.C."/>
            <person name="Bonants P.J.M."/>
            <person name="Smith D.S."/>
            <person name="Levesque C.A."/>
            <person name="van der Lee T.A.J."/>
        </authorList>
    </citation>
    <scope>NUCLEOTIDE SEQUENCE [LARGE SCALE GENOMIC DNA]</scope>
    <source>
        <strain evidence="12 13">CBS 675.73</strain>
    </source>
</reference>
<sequence>MARQSDPVGFYHALVAQLKCSAFLLHEDASQHLDPHLHRTYKPNFAHAKFVQTKCAILQLRALMDKRTNIRNISIIAHVNHGKSTLFDFLHFKAGIVTGARIGANYRRLGRDDELDKSIIIKASTSPLRFNMPGQDLIEIKQPTVGSDFLINLIDCPGHADFSPEVTAALRVSDGALVVIDTIDGVCMQTETVLRQALGERVKPVIIINKVDRALSELQVDKESLYTNFRNIIKNVNDIISTYHVDALGDMQVSPEKGAVCFGSGLHGWAFTLSQFAALYSNKFGVSKDKLMAKLWGDNYFDPATKKWTTKAQDANGKDLERAFNVFVLDPIYKLFDSIMSFRKEETITLLEKLNIVLEPCDTELEGRPLLKAVMRTFLPVANAVLKMTCIHLPSPVTAQKYRMEGLYEGPLDDECAVAIKNCDPDGPLMVYVSKMVPTTDKGRFYAFGRVFSGTVRAGQKVRIQGPNYISGKKEDLFVKNIESTVFMMGRFVETIEDCPCGNIVGLVGIDQFLLKSGTVTTSESAHNLKVMKFSVSPVVHIAVEVVNTKDLPQLVEGLKRLSKCDPCVLCFTSESGELFVGGASEFHLEICLKELEEDYFGVPLRRGDPVVPFRETVQAESSITCLSKSPNKHNRIYMKALPMTEELSVAIESRKVNPKDDFKYRARILANEFEWDVTEARKIWCFGPDTTGANMLVDLTKAVQYLNEIKDSCVSGFQWATKEGCLADESMRSVRFNILDVALLSDAIHRGGGQIIPTARRVCLASFLTANPGIQEPVYLVEIQCLEAAIGGILSVLNKRRGVVFQQKSGTPLFQVRAYLPVMESFGFAGDLRAATGGQAIPHCVFDHWQIMEGNPLEEGTITHDLLLRTRARKGLKVEMPVLKDFYDKL</sequence>
<dbReference type="Gene3D" id="3.40.50.300">
    <property type="entry name" value="P-loop containing nucleotide triphosphate hydrolases"/>
    <property type="match status" value="1"/>
</dbReference>
<evidence type="ECO:0000256" key="9">
    <source>
        <dbReference type="ARBA" id="ARBA00024731"/>
    </source>
</evidence>
<dbReference type="SUPFAM" id="SSF52540">
    <property type="entry name" value="P-loop containing nucleoside triphosphate hydrolases"/>
    <property type="match status" value="1"/>
</dbReference>
<dbReference type="InterPro" id="IPR014721">
    <property type="entry name" value="Ribsml_uS5_D2-typ_fold_subgr"/>
</dbReference>
<dbReference type="AlphaFoldDB" id="A0A507EY14"/>
<evidence type="ECO:0000256" key="2">
    <source>
        <dbReference type="ARBA" id="ARBA00017891"/>
    </source>
</evidence>
<dbReference type="InterPro" id="IPR004161">
    <property type="entry name" value="EFTu-like_2"/>
</dbReference>
<keyword evidence="3" id="KW-0963">Cytoplasm</keyword>
<dbReference type="InterPro" id="IPR000640">
    <property type="entry name" value="EFG_V-like"/>
</dbReference>
<comment type="subcellular location">
    <subcellularLocation>
        <location evidence="1">Cytoplasm</location>
    </subcellularLocation>
</comment>
<dbReference type="STRING" id="246404.A0A507EY14"/>
<keyword evidence="4" id="KW-0547">Nucleotide-binding</keyword>
<keyword evidence="5" id="KW-0251">Elongation factor</keyword>
<dbReference type="InterPro" id="IPR020568">
    <property type="entry name" value="Ribosomal_Su5_D2-typ_SF"/>
</dbReference>
<evidence type="ECO:0000256" key="4">
    <source>
        <dbReference type="ARBA" id="ARBA00022741"/>
    </source>
</evidence>
<evidence type="ECO:0000256" key="7">
    <source>
        <dbReference type="ARBA" id="ARBA00022917"/>
    </source>
</evidence>
<dbReference type="Pfam" id="PF03764">
    <property type="entry name" value="EFG_IV"/>
    <property type="match status" value="1"/>
</dbReference>